<proteinExistence type="inferred from homology"/>
<feature type="non-terminal residue" evidence="9">
    <location>
        <position position="1"/>
    </location>
</feature>
<keyword evidence="6" id="KW-0648">Protein biosynthesis</keyword>
<keyword evidence="3" id="KW-0436">Ligase</keyword>
<evidence type="ECO:0000313" key="9">
    <source>
        <dbReference type="EMBL" id="SVE58921.1"/>
    </source>
</evidence>
<evidence type="ECO:0000256" key="7">
    <source>
        <dbReference type="ARBA" id="ARBA00023146"/>
    </source>
</evidence>
<dbReference type="GO" id="GO:0006426">
    <property type="term" value="P:glycyl-tRNA aminoacylation"/>
    <property type="evidence" value="ECO:0007669"/>
    <property type="project" value="InterPro"/>
</dbReference>
<dbReference type="EC" id="6.1.1.14" evidence="2"/>
<evidence type="ECO:0000256" key="4">
    <source>
        <dbReference type="ARBA" id="ARBA00022741"/>
    </source>
</evidence>
<dbReference type="InterPro" id="IPR015944">
    <property type="entry name" value="Gly-tRNA-synth_bsu"/>
</dbReference>
<gene>
    <name evidence="9" type="ORF">METZ01_LOCUS511775</name>
</gene>
<dbReference type="InterPro" id="IPR006194">
    <property type="entry name" value="Gly-tRNA-synth_heterodimer"/>
</dbReference>
<reference evidence="9" key="1">
    <citation type="submission" date="2018-05" db="EMBL/GenBank/DDBJ databases">
        <authorList>
            <person name="Lanie J.A."/>
            <person name="Ng W.-L."/>
            <person name="Kazmierczak K.M."/>
            <person name="Andrzejewski T.M."/>
            <person name="Davidsen T.M."/>
            <person name="Wayne K.J."/>
            <person name="Tettelin H."/>
            <person name="Glass J.I."/>
            <person name="Rusch D."/>
            <person name="Podicherti R."/>
            <person name="Tsui H.-C.T."/>
            <person name="Winkler M.E."/>
        </authorList>
    </citation>
    <scope>NUCLEOTIDE SEQUENCE</scope>
</reference>
<evidence type="ECO:0000256" key="2">
    <source>
        <dbReference type="ARBA" id="ARBA00012829"/>
    </source>
</evidence>
<name>A0A383EQ71_9ZZZZ</name>
<organism evidence="9">
    <name type="scientific">marine metagenome</name>
    <dbReference type="NCBI Taxonomy" id="408172"/>
    <lineage>
        <taxon>unclassified sequences</taxon>
        <taxon>metagenomes</taxon>
        <taxon>ecological metagenomes</taxon>
    </lineage>
</organism>
<sequence>QRVIEARLSDAKFFWDKNKTQSLVKQVAKLKNLYFFNRLGTFYDRTQRLRKLASPISDQLNLSKEKIEIASSICKADLVSDLVGEYPELQGVMGRYFAIEQGFEADVSLAISDHYLPTGVNSEVPKKPISVAVSLIDKIDILVGFFGINEKPTSSKDPFALRRTAIGLLRIIIENKLSVQLKDIINYSIVIYEEQNTKFINNLVTKEVLIFLRERFKNILKDKKIRNDI</sequence>
<keyword evidence="7" id="KW-0030">Aminoacyl-tRNA synthetase</keyword>
<dbReference type="GO" id="GO:0004820">
    <property type="term" value="F:glycine-tRNA ligase activity"/>
    <property type="evidence" value="ECO:0007669"/>
    <property type="project" value="UniProtKB-EC"/>
</dbReference>
<evidence type="ECO:0000256" key="1">
    <source>
        <dbReference type="ARBA" id="ARBA00008226"/>
    </source>
</evidence>
<comment type="catalytic activity">
    <reaction evidence="8">
        <text>tRNA(Gly) + glycine + ATP = glycyl-tRNA(Gly) + AMP + diphosphate</text>
        <dbReference type="Rhea" id="RHEA:16013"/>
        <dbReference type="Rhea" id="RHEA-COMP:9664"/>
        <dbReference type="Rhea" id="RHEA-COMP:9683"/>
        <dbReference type="ChEBI" id="CHEBI:30616"/>
        <dbReference type="ChEBI" id="CHEBI:33019"/>
        <dbReference type="ChEBI" id="CHEBI:57305"/>
        <dbReference type="ChEBI" id="CHEBI:78442"/>
        <dbReference type="ChEBI" id="CHEBI:78522"/>
        <dbReference type="ChEBI" id="CHEBI:456215"/>
        <dbReference type="EC" id="6.1.1.14"/>
    </reaction>
</comment>
<dbReference type="AlphaFoldDB" id="A0A383EQ71"/>
<evidence type="ECO:0000256" key="5">
    <source>
        <dbReference type="ARBA" id="ARBA00022840"/>
    </source>
</evidence>
<dbReference type="PROSITE" id="PS50861">
    <property type="entry name" value="AA_TRNA_LIGASE_II_GLYAB"/>
    <property type="match status" value="1"/>
</dbReference>
<accession>A0A383EQ71</accession>
<evidence type="ECO:0000256" key="8">
    <source>
        <dbReference type="ARBA" id="ARBA00047937"/>
    </source>
</evidence>
<dbReference type="SUPFAM" id="SSF109604">
    <property type="entry name" value="HD-domain/PDEase-like"/>
    <property type="match status" value="1"/>
</dbReference>
<comment type="similarity">
    <text evidence="1">Belongs to the class-II aminoacyl-tRNA synthetase family.</text>
</comment>
<feature type="non-terminal residue" evidence="9">
    <location>
        <position position="229"/>
    </location>
</feature>
<dbReference type="PANTHER" id="PTHR30075">
    <property type="entry name" value="GLYCYL-TRNA SYNTHETASE"/>
    <property type="match status" value="1"/>
</dbReference>
<dbReference type="EMBL" id="UINC01227853">
    <property type="protein sequence ID" value="SVE58921.1"/>
    <property type="molecule type" value="Genomic_DNA"/>
</dbReference>
<dbReference type="GO" id="GO:0005829">
    <property type="term" value="C:cytosol"/>
    <property type="evidence" value="ECO:0007669"/>
    <property type="project" value="TreeGrafter"/>
</dbReference>
<keyword evidence="5" id="KW-0067">ATP-binding</keyword>
<dbReference type="Pfam" id="PF02092">
    <property type="entry name" value="tRNA_synt_2f"/>
    <property type="match status" value="1"/>
</dbReference>
<dbReference type="GO" id="GO:0005524">
    <property type="term" value="F:ATP binding"/>
    <property type="evidence" value="ECO:0007669"/>
    <property type="project" value="UniProtKB-KW"/>
</dbReference>
<dbReference type="PANTHER" id="PTHR30075:SF2">
    <property type="entry name" value="GLYCINE--TRNA LIGASE, CHLOROPLASTIC_MITOCHONDRIAL 2"/>
    <property type="match status" value="1"/>
</dbReference>
<keyword evidence="4" id="KW-0547">Nucleotide-binding</keyword>
<evidence type="ECO:0000256" key="3">
    <source>
        <dbReference type="ARBA" id="ARBA00022598"/>
    </source>
</evidence>
<protein>
    <recommendedName>
        <fullName evidence="2">glycine--tRNA ligase</fullName>
        <ecNumber evidence="2">6.1.1.14</ecNumber>
    </recommendedName>
</protein>
<evidence type="ECO:0000256" key="6">
    <source>
        <dbReference type="ARBA" id="ARBA00022917"/>
    </source>
</evidence>